<keyword evidence="7" id="KW-0653">Protein transport</keyword>
<name>A0ABQ8X7R7_9EUKA</name>
<keyword evidence="3" id="KW-0813">Transport</keyword>
<dbReference type="PANTHER" id="PTHR10802">
    <property type="entry name" value="MITOCHONDRIAL IMPORT RECEPTOR SUBUNIT TOM40"/>
    <property type="match status" value="1"/>
</dbReference>
<dbReference type="EMBL" id="JAOAOG010000325">
    <property type="protein sequence ID" value="KAJ6228716.1"/>
    <property type="molecule type" value="Genomic_DNA"/>
</dbReference>
<comment type="subcellular location">
    <subcellularLocation>
        <location evidence="1">Mitochondrion outer membrane</location>
        <topology evidence="1">Multi-pass membrane protein</topology>
    </subcellularLocation>
</comment>
<keyword evidence="11" id="KW-0675">Receptor</keyword>
<evidence type="ECO:0000256" key="9">
    <source>
        <dbReference type="ARBA" id="ARBA00023136"/>
    </source>
</evidence>
<keyword evidence="12" id="KW-1185">Reference proteome</keyword>
<evidence type="ECO:0000256" key="10">
    <source>
        <dbReference type="SAM" id="MobiDB-lite"/>
    </source>
</evidence>
<dbReference type="InterPro" id="IPR027246">
    <property type="entry name" value="Porin_Euk/Tom40"/>
</dbReference>
<proteinExistence type="inferred from homology"/>
<evidence type="ECO:0000256" key="3">
    <source>
        <dbReference type="ARBA" id="ARBA00022448"/>
    </source>
</evidence>
<evidence type="ECO:0000256" key="8">
    <source>
        <dbReference type="ARBA" id="ARBA00023128"/>
    </source>
</evidence>
<gene>
    <name evidence="11" type="ORF">M0813_08209</name>
</gene>
<dbReference type="InterPro" id="IPR023614">
    <property type="entry name" value="Porin_dom_sf"/>
</dbReference>
<comment type="similarity">
    <text evidence="2">Belongs to the Tom40 family.</text>
</comment>
<evidence type="ECO:0000256" key="5">
    <source>
        <dbReference type="ARBA" id="ARBA00022692"/>
    </source>
</evidence>
<evidence type="ECO:0000256" key="1">
    <source>
        <dbReference type="ARBA" id="ARBA00004374"/>
    </source>
</evidence>
<feature type="region of interest" description="Disordered" evidence="10">
    <location>
        <begin position="1"/>
        <end position="36"/>
    </location>
</feature>
<keyword evidence="8" id="KW-0496">Mitochondrion</keyword>
<accession>A0ABQ8X7R7</accession>
<evidence type="ECO:0000256" key="6">
    <source>
        <dbReference type="ARBA" id="ARBA00022787"/>
    </source>
</evidence>
<evidence type="ECO:0000313" key="12">
    <source>
        <dbReference type="Proteomes" id="UP001150062"/>
    </source>
</evidence>
<evidence type="ECO:0000313" key="11">
    <source>
        <dbReference type="EMBL" id="KAJ6228716.1"/>
    </source>
</evidence>
<sequence length="315" mass="35394">MGNNFTSQTTKTFQPKSKTSKGIKKKEGKNPGKMDHFTSEANSIINVRTFGGLSIFVNQILNRSFNITHQLKMGSTIEPPNYTLSTSYSSGNYLLQGNIDQMGTVRGAYFHKLLPRLLMNTNFRISKVNSYDTNFVSSSFEYFGQNSTTEVELSTDHHFVLSHLRTVLPGYSCGVEVKKKIGDQNTQSNAIVALPRSLKVVGKIKKNRDVLSVILSKGPNFFCTQYVKKVTPRIGLASEFLYSSNGQKNHELLSSFAVKYAMRNSKFQTRLTSNGEIYSLLNLKNSSNTYQFSTRINYPKDLYSIGFGMRINANL</sequence>
<evidence type="ECO:0000256" key="7">
    <source>
        <dbReference type="ARBA" id="ARBA00022927"/>
    </source>
</evidence>
<reference evidence="11" key="1">
    <citation type="submission" date="2022-08" db="EMBL/GenBank/DDBJ databases">
        <title>Novel sulfate-reducing endosymbionts in the free-living metamonad Anaeramoeba.</title>
        <authorList>
            <person name="Jerlstrom-Hultqvist J."/>
            <person name="Cepicka I."/>
            <person name="Gallot-Lavallee L."/>
            <person name="Salas-Leiva D."/>
            <person name="Curtis B.A."/>
            <person name="Zahonova K."/>
            <person name="Pipaliya S."/>
            <person name="Dacks J."/>
            <person name="Roger A.J."/>
        </authorList>
    </citation>
    <scope>NUCLEOTIDE SEQUENCE</scope>
    <source>
        <strain evidence="11">Schooner1</strain>
    </source>
</reference>
<organism evidence="11 12">
    <name type="scientific">Anaeramoeba flamelloides</name>
    <dbReference type="NCBI Taxonomy" id="1746091"/>
    <lineage>
        <taxon>Eukaryota</taxon>
        <taxon>Metamonada</taxon>
        <taxon>Anaeramoebidae</taxon>
        <taxon>Anaeramoeba</taxon>
    </lineage>
</organism>
<dbReference type="InterPro" id="IPR037930">
    <property type="entry name" value="Tom40"/>
</dbReference>
<evidence type="ECO:0000256" key="2">
    <source>
        <dbReference type="ARBA" id="ARBA00010510"/>
    </source>
</evidence>
<evidence type="ECO:0000256" key="4">
    <source>
        <dbReference type="ARBA" id="ARBA00022452"/>
    </source>
</evidence>
<dbReference type="Proteomes" id="UP001150062">
    <property type="component" value="Unassembled WGS sequence"/>
</dbReference>
<dbReference type="Gene3D" id="2.40.160.10">
    <property type="entry name" value="Porin"/>
    <property type="match status" value="1"/>
</dbReference>
<feature type="compositionally biased region" description="Polar residues" evidence="10">
    <location>
        <begin position="1"/>
        <end position="15"/>
    </location>
</feature>
<keyword evidence="9" id="KW-0472">Membrane</keyword>
<keyword evidence="5" id="KW-0812">Transmembrane</keyword>
<feature type="compositionally biased region" description="Basic residues" evidence="10">
    <location>
        <begin position="18"/>
        <end position="27"/>
    </location>
</feature>
<keyword evidence="6" id="KW-1000">Mitochondrion outer membrane</keyword>
<keyword evidence="4" id="KW-1134">Transmembrane beta strand</keyword>
<dbReference type="Pfam" id="PF01459">
    <property type="entry name" value="Porin_3"/>
    <property type="match status" value="1"/>
</dbReference>
<protein>
    <submittedName>
        <fullName evidence="11">Import receptor subunit tom40</fullName>
    </submittedName>
</protein>
<comment type="caution">
    <text evidence="11">The sequence shown here is derived from an EMBL/GenBank/DDBJ whole genome shotgun (WGS) entry which is preliminary data.</text>
</comment>